<evidence type="ECO:0000313" key="6">
    <source>
        <dbReference type="EMBL" id="MBM7702288.1"/>
    </source>
</evidence>
<dbReference type="Proteomes" id="UP000809829">
    <property type="component" value="Unassembled WGS sequence"/>
</dbReference>
<evidence type="ECO:0000256" key="5">
    <source>
        <dbReference type="PIRNR" id="PIRNR016557"/>
    </source>
</evidence>
<dbReference type="Pfam" id="PF19567">
    <property type="entry name" value="CpsB_CapC"/>
    <property type="match status" value="1"/>
</dbReference>
<evidence type="ECO:0000256" key="3">
    <source>
        <dbReference type="ARBA" id="ARBA00022912"/>
    </source>
</evidence>
<accession>A0ABS2QSV2</accession>
<keyword evidence="3 5" id="KW-0904">Protein phosphatase</keyword>
<dbReference type="GO" id="GO:0004725">
    <property type="term" value="F:protein tyrosine phosphatase activity"/>
    <property type="evidence" value="ECO:0007669"/>
    <property type="project" value="UniProtKB-EC"/>
</dbReference>
<dbReference type="PIRSF" id="PIRSF016557">
    <property type="entry name" value="Caps_synth_CpsB"/>
    <property type="match status" value="1"/>
</dbReference>
<name>A0ABS2QSV2_9BACI</name>
<dbReference type="EC" id="3.1.3.48" evidence="5"/>
<keyword evidence="2 5" id="KW-0378">Hydrolase</keyword>
<sequence>MIDLQCHLSSCLEDIRIEMAKKVVAEGVHTMVYAPIVEEVSPALALTEASEMEADFHKHGLSLTVVPTVVYSLTTKITEYYEKERLMTLQQDGKYVYTMLTEDVAPVAVEQLIYELQLKGLIPILVEPEKHPGVMMNPDWLYQLVKKGALVQLSAASVVSRQKISKFCTQLIDAHLVHFIASDRTNKNMQLRAAYDKVGQDQAMMFMENAERLLKDETIIRYAPERVKRKKFMWIL</sequence>
<proteinExistence type="inferred from homology"/>
<evidence type="ECO:0000256" key="4">
    <source>
        <dbReference type="ARBA" id="ARBA00051722"/>
    </source>
</evidence>
<dbReference type="Gene3D" id="3.20.20.140">
    <property type="entry name" value="Metal-dependent hydrolases"/>
    <property type="match status" value="1"/>
</dbReference>
<comment type="caution">
    <text evidence="6">The sequence shown here is derived from an EMBL/GenBank/DDBJ whole genome shotgun (WGS) entry which is preliminary data.</text>
</comment>
<dbReference type="PANTHER" id="PTHR39181:SF1">
    <property type="entry name" value="TYROSINE-PROTEIN PHOSPHATASE YWQE"/>
    <property type="match status" value="1"/>
</dbReference>
<keyword evidence="7" id="KW-1185">Reference proteome</keyword>
<comment type="catalytic activity">
    <reaction evidence="4 5">
        <text>O-phospho-L-tyrosyl-[protein] + H2O = L-tyrosyl-[protein] + phosphate</text>
        <dbReference type="Rhea" id="RHEA:10684"/>
        <dbReference type="Rhea" id="RHEA-COMP:10136"/>
        <dbReference type="Rhea" id="RHEA-COMP:20101"/>
        <dbReference type="ChEBI" id="CHEBI:15377"/>
        <dbReference type="ChEBI" id="CHEBI:43474"/>
        <dbReference type="ChEBI" id="CHEBI:46858"/>
        <dbReference type="ChEBI" id="CHEBI:61978"/>
        <dbReference type="EC" id="3.1.3.48"/>
    </reaction>
</comment>
<evidence type="ECO:0000256" key="1">
    <source>
        <dbReference type="ARBA" id="ARBA00005750"/>
    </source>
</evidence>
<comment type="similarity">
    <text evidence="1 5">Belongs to the metallo-dependent hydrolases superfamily. CpsB/CapC family.</text>
</comment>
<organism evidence="6 7">
    <name type="scientific">Priestia iocasae</name>
    <dbReference type="NCBI Taxonomy" id="2291674"/>
    <lineage>
        <taxon>Bacteria</taxon>
        <taxon>Bacillati</taxon>
        <taxon>Bacillota</taxon>
        <taxon>Bacilli</taxon>
        <taxon>Bacillales</taxon>
        <taxon>Bacillaceae</taxon>
        <taxon>Priestia</taxon>
    </lineage>
</organism>
<dbReference type="RefSeq" id="WP_205185049.1">
    <property type="nucleotide sequence ID" value="NZ_JAFBFC010000002.1"/>
</dbReference>
<dbReference type="PANTHER" id="PTHR39181">
    <property type="entry name" value="TYROSINE-PROTEIN PHOSPHATASE YWQE"/>
    <property type="match status" value="1"/>
</dbReference>
<evidence type="ECO:0000313" key="7">
    <source>
        <dbReference type="Proteomes" id="UP000809829"/>
    </source>
</evidence>
<evidence type="ECO:0000256" key="2">
    <source>
        <dbReference type="ARBA" id="ARBA00022801"/>
    </source>
</evidence>
<reference evidence="6 7" key="1">
    <citation type="submission" date="2021-01" db="EMBL/GenBank/DDBJ databases">
        <title>Genomic Encyclopedia of Type Strains, Phase IV (KMG-IV): sequencing the most valuable type-strain genomes for metagenomic binning, comparative biology and taxonomic classification.</title>
        <authorList>
            <person name="Goeker M."/>
        </authorList>
    </citation>
    <scope>NUCLEOTIDE SEQUENCE [LARGE SCALE GENOMIC DNA]</scope>
    <source>
        <strain evidence="6 7">DSM 104297</strain>
    </source>
</reference>
<dbReference type="InterPro" id="IPR016667">
    <property type="entry name" value="Caps_polysacc_synth_CpsB/CapC"/>
</dbReference>
<dbReference type="EMBL" id="JAFBFC010000002">
    <property type="protein sequence ID" value="MBM7702288.1"/>
    <property type="molecule type" value="Genomic_DNA"/>
</dbReference>
<gene>
    <name evidence="6" type="ORF">JOC83_001122</name>
</gene>
<protein>
    <recommendedName>
        <fullName evidence="5">Tyrosine-protein phosphatase</fullName>
        <ecNumber evidence="5">3.1.3.48</ecNumber>
    </recommendedName>
</protein>